<feature type="signal peptide" evidence="1">
    <location>
        <begin position="1"/>
        <end position="21"/>
    </location>
</feature>
<reference evidence="2" key="1">
    <citation type="submission" date="2021-01" db="EMBL/GenBank/DDBJ databases">
        <authorList>
            <person name="Corre E."/>
            <person name="Pelletier E."/>
            <person name="Niang G."/>
            <person name="Scheremetjew M."/>
            <person name="Finn R."/>
            <person name="Kale V."/>
            <person name="Holt S."/>
            <person name="Cochrane G."/>
            <person name="Meng A."/>
            <person name="Brown T."/>
            <person name="Cohen L."/>
        </authorList>
    </citation>
    <scope>NUCLEOTIDE SEQUENCE</scope>
    <source>
        <strain evidence="2">RCC3387</strain>
    </source>
</reference>
<proteinExistence type="predicted"/>
<evidence type="ECO:0008006" key="3">
    <source>
        <dbReference type="Google" id="ProtNLM"/>
    </source>
</evidence>
<evidence type="ECO:0000313" key="2">
    <source>
        <dbReference type="EMBL" id="CAD9512736.1"/>
    </source>
</evidence>
<sequence>MQLLQASLLVAMAVLTTPAAARGVLNERHGSMRGGTDLRSLERELGEAMGEAMGCGGHVDEGRLAFIEQKIASMWSTLPKNAAGNVERRSLRYLVHRYFSRESALHIRGFEPSRPANASGWGAADILSQRVPGFVEQVLESRHKLERGFTLSDATQMVATLEQLIFDSEGSLLEKSYQDADAPVARSLNQQGLEQVLESYMIRWILGEDKESITLFLANRSLMEEAVPHWRQLIDFAYGQAKALEHARHTSPRTALAEGFARQGHNALKAQYSFDDAHRVIGGISKSFASFWDSECASMKAQLVDMDTHGTGRVPLSKFYGTGLDADWRFGESEEYLRDLGALDESGWHGKQVIIPNYIQAASNCIVASTHYLVCCVNECEVLLDEVEAKVGAPEAQPAELLAIVGNMSSQTTLDDDLPLPLGASLTAQLGEIAAANGGQVPLHGRLFAQWLHYAFPRECPFPHKAGAVVAATPSEFGDHYIASSEEMQRHASAANTSELPQDLGKEDLQWMSQWSPEEELISDGDMHLRAPWETSGRATAGVVLVLAAVALSAAGWSRTGKSGGAGPDLLPYHRKAHFV</sequence>
<keyword evidence="1" id="KW-0732">Signal</keyword>
<gene>
    <name evidence="2" type="ORF">BRAN1462_LOCUS7267</name>
</gene>
<protein>
    <recommendedName>
        <fullName evidence="3">Phospholipase B-like</fullName>
    </recommendedName>
</protein>
<dbReference type="AlphaFoldDB" id="A0A7S2I9X6"/>
<feature type="chain" id="PRO_5030952054" description="Phospholipase B-like" evidence="1">
    <location>
        <begin position="22"/>
        <end position="580"/>
    </location>
</feature>
<name>A0A7S2I9X6_9DINO</name>
<evidence type="ECO:0000256" key="1">
    <source>
        <dbReference type="SAM" id="SignalP"/>
    </source>
</evidence>
<dbReference type="EMBL" id="HBGW01011476">
    <property type="protein sequence ID" value="CAD9512736.1"/>
    <property type="molecule type" value="Transcribed_RNA"/>
</dbReference>
<accession>A0A7S2I9X6</accession>
<organism evidence="2">
    <name type="scientific">Zooxanthella nutricula</name>
    <dbReference type="NCBI Taxonomy" id="1333877"/>
    <lineage>
        <taxon>Eukaryota</taxon>
        <taxon>Sar</taxon>
        <taxon>Alveolata</taxon>
        <taxon>Dinophyceae</taxon>
        <taxon>Peridiniales</taxon>
        <taxon>Peridiniales incertae sedis</taxon>
        <taxon>Zooxanthella</taxon>
    </lineage>
</organism>